<evidence type="ECO:0000313" key="2">
    <source>
        <dbReference type="Proteomes" id="UP000064893"/>
    </source>
</evidence>
<keyword evidence="2" id="KW-1185">Reference proteome</keyword>
<keyword evidence="1" id="KW-0449">Lipoprotein</keyword>
<dbReference type="AlphaFoldDB" id="A0A0S2I1N2"/>
<dbReference type="InterPro" id="IPR011990">
    <property type="entry name" value="TPR-like_helical_dom_sf"/>
</dbReference>
<name>A0A0S2I1N2_9BACT</name>
<evidence type="ECO:0000313" key="1">
    <source>
        <dbReference type="EMBL" id="ALO16307.1"/>
    </source>
</evidence>
<dbReference type="EMBL" id="CP013118">
    <property type="protein sequence ID" value="ALO16307.1"/>
    <property type="molecule type" value="Genomic_DNA"/>
</dbReference>
<protein>
    <submittedName>
        <fullName evidence="1">Outer membrane assembly lipoprotein YfiO</fullName>
    </submittedName>
</protein>
<reference evidence="1 2" key="1">
    <citation type="submission" date="2015-11" db="EMBL/GenBank/DDBJ databases">
        <title>Description and complete genome sequence of a novel strain predominating in hypersaline microbial mats and representing a new family of the Bacteriodetes phylum.</title>
        <authorList>
            <person name="Spring S."/>
            <person name="Bunk B."/>
            <person name="Sproer C."/>
            <person name="Klenk H.-P."/>
        </authorList>
    </citation>
    <scope>NUCLEOTIDE SEQUENCE [LARGE SCALE GENOMIC DNA]</scope>
    <source>
        <strain evidence="1 2">L21-Spi-D4</strain>
    </source>
</reference>
<organism evidence="1 2">
    <name type="scientific">Salinivirga cyanobacteriivorans</name>
    <dbReference type="NCBI Taxonomy" id="1307839"/>
    <lineage>
        <taxon>Bacteria</taxon>
        <taxon>Pseudomonadati</taxon>
        <taxon>Bacteroidota</taxon>
        <taxon>Bacteroidia</taxon>
        <taxon>Bacteroidales</taxon>
        <taxon>Salinivirgaceae</taxon>
        <taxon>Salinivirga</taxon>
    </lineage>
</organism>
<dbReference type="STRING" id="1307839.L21SP5_02684"/>
<dbReference type="KEGG" id="blq:L21SP5_02684"/>
<accession>A0A0S2I1N2</accession>
<gene>
    <name evidence="1" type="ORF">L21SP5_02684</name>
</gene>
<dbReference type="Proteomes" id="UP000064893">
    <property type="component" value="Chromosome"/>
</dbReference>
<dbReference type="RefSeq" id="WP_057953691.1">
    <property type="nucleotide sequence ID" value="NZ_CP013118.1"/>
</dbReference>
<dbReference type="SUPFAM" id="SSF48452">
    <property type="entry name" value="TPR-like"/>
    <property type="match status" value="1"/>
</dbReference>
<dbReference type="OrthoDB" id="1467683at2"/>
<proteinExistence type="predicted"/>
<sequence>MRVFFVLLTVAFLGLSVYNGCKRNQEQTLSEKIAHKEQALSKISAKRPLNKKEVKPLLTLYEKFYKENPKDTLAAAFIMNAAQNAMQSQMYQKALHYYDIVETDFVNTHHYPMAIFMKAFVYDQTMDTAHARIYYNKFIEKFPEHKLTDDAQISLLNLGKSAKEIVTSFEKQQQPE</sequence>
<dbReference type="Gene3D" id="1.25.40.10">
    <property type="entry name" value="Tetratricopeptide repeat domain"/>
    <property type="match status" value="1"/>
</dbReference>